<dbReference type="Proteomes" id="UP000274756">
    <property type="component" value="Unassembled WGS sequence"/>
</dbReference>
<evidence type="ECO:0000313" key="2">
    <source>
        <dbReference type="EMBL" id="VDN60566.1"/>
    </source>
</evidence>
<protein>
    <submittedName>
        <fullName evidence="5">Transposase</fullName>
    </submittedName>
</protein>
<dbReference type="WBParaSite" id="DME_0000898801-mRNA-1">
    <property type="protein sequence ID" value="DME_0000898801-mRNA-1"/>
    <property type="gene ID" value="DME_0000898801"/>
</dbReference>
<evidence type="ECO:0000313" key="5">
    <source>
        <dbReference type="WBParaSite" id="DME_0000898801-mRNA-1"/>
    </source>
</evidence>
<evidence type="ECO:0000256" key="1">
    <source>
        <dbReference type="SAM" id="Coils"/>
    </source>
</evidence>
<accession>A0A0N4UMC1</accession>
<sequence>MDAFELQLWKKNIPENVVESKRKRCIKKAEVFIRATTDLKLSYFGFIMRRFSSLEKDLRMARKDKKRTKEDLHQVTNRGLCDISLEMCTSIRCVAKEGVIHPRNELKAFCKSIIMLVLKSLKAVHYPLSRKTIYLNPNYILIILALQTKFS</sequence>
<feature type="coiled-coil region" evidence="1">
    <location>
        <begin position="51"/>
        <end position="78"/>
    </location>
</feature>
<proteinExistence type="predicted"/>
<dbReference type="Proteomes" id="UP000038040">
    <property type="component" value="Unplaced"/>
</dbReference>
<dbReference type="OrthoDB" id="425681at2759"/>
<keyword evidence="4" id="KW-1185">Reference proteome</keyword>
<dbReference type="EMBL" id="UYYG01001223">
    <property type="protein sequence ID" value="VDN60566.1"/>
    <property type="molecule type" value="Genomic_DNA"/>
</dbReference>
<gene>
    <name evidence="2" type="ORF">DME_LOCUS10539</name>
</gene>
<name>A0A0N4UMC1_DRAME</name>
<keyword evidence="1" id="KW-0175">Coiled coil</keyword>
<organism evidence="3 5">
    <name type="scientific">Dracunculus medinensis</name>
    <name type="common">Guinea worm</name>
    <dbReference type="NCBI Taxonomy" id="318479"/>
    <lineage>
        <taxon>Eukaryota</taxon>
        <taxon>Metazoa</taxon>
        <taxon>Ecdysozoa</taxon>
        <taxon>Nematoda</taxon>
        <taxon>Chromadorea</taxon>
        <taxon>Rhabditida</taxon>
        <taxon>Spirurina</taxon>
        <taxon>Dracunculoidea</taxon>
        <taxon>Dracunculidae</taxon>
        <taxon>Dracunculus</taxon>
    </lineage>
</organism>
<evidence type="ECO:0000313" key="4">
    <source>
        <dbReference type="Proteomes" id="UP000274756"/>
    </source>
</evidence>
<reference evidence="2 4" key="2">
    <citation type="submission" date="2018-11" db="EMBL/GenBank/DDBJ databases">
        <authorList>
            <consortium name="Pathogen Informatics"/>
        </authorList>
    </citation>
    <scope>NUCLEOTIDE SEQUENCE [LARGE SCALE GENOMIC DNA]</scope>
</reference>
<reference evidence="5" key="1">
    <citation type="submission" date="2017-02" db="UniProtKB">
        <authorList>
            <consortium name="WormBaseParasite"/>
        </authorList>
    </citation>
    <scope>IDENTIFICATION</scope>
</reference>
<evidence type="ECO:0000313" key="3">
    <source>
        <dbReference type="Proteomes" id="UP000038040"/>
    </source>
</evidence>
<dbReference type="AlphaFoldDB" id="A0A0N4UMC1"/>